<dbReference type="RefSeq" id="WP_143159719.1">
    <property type="nucleotide sequence ID" value="NZ_FRCK01000008.1"/>
</dbReference>
<gene>
    <name evidence="1" type="ORF">SAMN05444389_108139</name>
</gene>
<protein>
    <submittedName>
        <fullName evidence="1">Uncharacterized protein</fullName>
    </submittedName>
</protein>
<evidence type="ECO:0000313" key="2">
    <source>
        <dbReference type="Proteomes" id="UP000184444"/>
    </source>
</evidence>
<reference evidence="2" key="1">
    <citation type="submission" date="2016-11" db="EMBL/GenBank/DDBJ databases">
        <authorList>
            <person name="Varghese N."/>
            <person name="Submissions S."/>
        </authorList>
    </citation>
    <scope>NUCLEOTIDE SEQUENCE [LARGE SCALE GENOMIC DNA]</scope>
    <source>
        <strain evidence="2">DSM 6637</strain>
    </source>
</reference>
<name>A0A1M7IHI3_9RHOB</name>
<evidence type="ECO:0000313" key="1">
    <source>
        <dbReference type="EMBL" id="SHM40191.1"/>
    </source>
</evidence>
<dbReference type="OrthoDB" id="7765135at2"/>
<organism evidence="1 2">
    <name type="scientific">Paracoccus solventivorans</name>
    <dbReference type="NCBI Taxonomy" id="53463"/>
    <lineage>
        <taxon>Bacteria</taxon>
        <taxon>Pseudomonadati</taxon>
        <taxon>Pseudomonadota</taxon>
        <taxon>Alphaproteobacteria</taxon>
        <taxon>Rhodobacterales</taxon>
        <taxon>Paracoccaceae</taxon>
        <taxon>Paracoccus</taxon>
    </lineage>
</organism>
<keyword evidence="2" id="KW-1185">Reference proteome</keyword>
<dbReference type="PROSITE" id="PS51257">
    <property type="entry name" value="PROKAR_LIPOPROTEIN"/>
    <property type="match status" value="1"/>
</dbReference>
<dbReference type="EMBL" id="FRCK01000008">
    <property type="protein sequence ID" value="SHM40191.1"/>
    <property type="molecule type" value="Genomic_DNA"/>
</dbReference>
<dbReference type="Proteomes" id="UP000184444">
    <property type="component" value="Unassembled WGS sequence"/>
</dbReference>
<sequence length="289" mass="30613">MQMRIALAMLSLVLAGCRYESTADLRPAASVYSVTGAYPEGEYLFQTAEQDAILALVVGPDKAALGYQLQGWPPMAATIIAVLGSTSFPDRTYVAMAPAEASAGSESQGFQYFPFSFGSTHVEWVQPPNPTKVSDLEDLARHLAAPETKRVSFALVAERDRPAVLARFEAWRGQGSAGVPSAPAAPAPAAPVPVAPPAYTGPPTVRGLAVGDGVHVQGILSDSPSIIQEIDQANGRVKVRRMSDGVSEWVSADRLISRDESTMNDLARTGAVLGVFVCLLSPETCQDNR</sequence>
<dbReference type="STRING" id="53463.SAMN05444389_108139"/>
<proteinExistence type="predicted"/>
<accession>A0A1M7IHI3</accession>
<dbReference type="AlphaFoldDB" id="A0A1M7IHI3"/>